<dbReference type="GO" id="GO:0005634">
    <property type="term" value="C:nucleus"/>
    <property type="evidence" value="ECO:0007669"/>
    <property type="project" value="UniProtKB-SubCell"/>
</dbReference>
<sequence length="331" mass="36979">MLGFADNTTEYERKRQERIAANQALLQSLGIERPPAAQPFSKAKRKANSEDASTPVVKKKKVKVVKEEAVIEDDSDQTLVRRSRRLRDKPTPSLKDENMYEEVKEEDDGLVSVPVKEKLRTRLSRTSSKKVPRENTFGHIPGVPVGRRWAMRMDCSHDGVHRPPVSGIHGGPDGCYSVALSGGYEDDVDFGEAFTYTGEGGRDLSGTKTNPKNLRTAPQSKDQVLDRGNLALWKSAQNGLPVRVVRGYKLPSPYAPEEGYRYDGLYKVEKAWSETGLAGFLVYKFALKRLPGQPPLPRNDEQDASFCSEDETKNVKQVPDSDQDVKSQENE</sequence>
<dbReference type="GO" id="GO:0016567">
    <property type="term" value="P:protein ubiquitination"/>
    <property type="evidence" value="ECO:0007669"/>
    <property type="project" value="TreeGrafter"/>
</dbReference>
<dbReference type="InParanoid" id="A0A0L0H9L2"/>
<proteinExistence type="predicted"/>
<dbReference type="InterPro" id="IPR045134">
    <property type="entry name" value="UHRF1/2-like"/>
</dbReference>
<evidence type="ECO:0000256" key="1">
    <source>
        <dbReference type="ARBA" id="ARBA00023242"/>
    </source>
</evidence>
<dbReference type="Proteomes" id="UP000053201">
    <property type="component" value="Unassembled WGS sequence"/>
</dbReference>
<evidence type="ECO:0000313" key="6">
    <source>
        <dbReference type="Proteomes" id="UP000053201"/>
    </source>
</evidence>
<feature type="region of interest" description="Disordered" evidence="3">
    <location>
        <begin position="29"/>
        <end position="57"/>
    </location>
</feature>
<dbReference type="OrthoDB" id="2270193at2759"/>
<dbReference type="Pfam" id="PF02182">
    <property type="entry name" value="SAD_SRA"/>
    <property type="match status" value="1"/>
</dbReference>
<evidence type="ECO:0000256" key="2">
    <source>
        <dbReference type="PROSITE-ProRule" id="PRU00358"/>
    </source>
</evidence>
<feature type="region of interest" description="Disordered" evidence="3">
    <location>
        <begin position="291"/>
        <end position="331"/>
    </location>
</feature>
<organism evidence="5 6">
    <name type="scientific">Spizellomyces punctatus (strain DAOM BR117)</name>
    <dbReference type="NCBI Taxonomy" id="645134"/>
    <lineage>
        <taxon>Eukaryota</taxon>
        <taxon>Fungi</taxon>
        <taxon>Fungi incertae sedis</taxon>
        <taxon>Chytridiomycota</taxon>
        <taxon>Chytridiomycota incertae sedis</taxon>
        <taxon>Chytridiomycetes</taxon>
        <taxon>Spizellomycetales</taxon>
        <taxon>Spizellomycetaceae</taxon>
        <taxon>Spizellomyces</taxon>
    </lineage>
</organism>
<dbReference type="AlphaFoldDB" id="A0A0L0H9L2"/>
<name>A0A0L0H9L2_SPIPD</name>
<dbReference type="Gene3D" id="2.30.280.10">
    <property type="entry name" value="SRA-YDG"/>
    <property type="match status" value="1"/>
</dbReference>
<dbReference type="EMBL" id="KQ257463">
    <property type="protein sequence ID" value="KNC97706.1"/>
    <property type="molecule type" value="Genomic_DNA"/>
</dbReference>
<dbReference type="OMA" id="YMVCKFA"/>
<dbReference type="GO" id="GO:0044027">
    <property type="term" value="P:negative regulation of gene expression via chromosomal CpG island methylation"/>
    <property type="evidence" value="ECO:0007669"/>
    <property type="project" value="TreeGrafter"/>
</dbReference>
<keyword evidence="6" id="KW-1185">Reference proteome</keyword>
<comment type="subcellular location">
    <subcellularLocation>
        <location evidence="2">Nucleus</location>
    </subcellularLocation>
</comment>
<dbReference type="InterPro" id="IPR015947">
    <property type="entry name" value="PUA-like_sf"/>
</dbReference>
<dbReference type="GeneID" id="27690407"/>
<dbReference type="FunFam" id="2.30.280.10:FF:000005">
    <property type="entry name" value="E3 ubiquitin-protein ligase UHRF1"/>
    <property type="match status" value="1"/>
</dbReference>
<dbReference type="eggNOG" id="ENOG502QRDQ">
    <property type="taxonomic scope" value="Eukaryota"/>
</dbReference>
<gene>
    <name evidence="5" type="ORF">SPPG_07168</name>
</gene>
<dbReference type="SMART" id="SM00466">
    <property type="entry name" value="SRA"/>
    <property type="match status" value="1"/>
</dbReference>
<dbReference type="SUPFAM" id="SSF88697">
    <property type="entry name" value="PUA domain-like"/>
    <property type="match status" value="1"/>
</dbReference>
<dbReference type="PANTHER" id="PTHR14140:SF27">
    <property type="entry name" value="OS04G0289800 PROTEIN"/>
    <property type="match status" value="1"/>
</dbReference>
<keyword evidence="1 2" id="KW-0539">Nucleus</keyword>
<dbReference type="RefSeq" id="XP_016605746.1">
    <property type="nucleotide sequence ID" value="XM_016755342.1"/>
</dbReference>
<evidence type="ECO:0000256" key="3">
    <source>
        <dbReference type="SAM" id="MobiDB-lite"/>
    </source>
</evidence>
<feature type="domain" description="YDG" evidence="4">
    <location>
        <begin position="138"/>
        <end position="289"/>
    </location>
</feature>
<accession>A0A0L0H9L2</accession>
<dbReference type="GO" id="GO:0061630">
    <property type="term" value="F:ubiquitin protein ligase activity"/>
    <property type="evidence" value="ECO:0007669"/>
    <property type="project" value="TreeGrafter"/>
</dbReference>
<reference evidence="5 6" key="1">
    <citation type="submission" date="2009-08" db="EMBL/GenBank/DDBJ databases">
        <title>The Genome Sequence of Spizellomyces punctatus strain DAOM BR117.</title>
        <authorList>
            <consortium name="The Broad Institute Genome Sequencing Platform"/>
            <person name="Russ C."/>
            <person name="Cuomo C."/>
            <person name="Shea T."/>
            <person name="Young S.K."/>
            <person name="Zeng Q."/>
            <person name="Koehrsen M."/>
            <person name="Haas B."/>
            <person name="Borodovsky M."/>
            <person name="Guigo R."/>
            <person name="Alvarado L."/>
            <person name="Berlin A."/>
            <person name="Bochicchio J."/>
            <person name="Borenstein D."/>
            <person name="Chapman S."/>
            <person name="Chen Z."/>
            <person name="Engels R."/>
            <person name="Freedman E."/>
            <person name="Gellesch M."/>
            <person name="Goldberg J."/>
            <person name="Griggs A."/>
            <person name="Gujja S."/>
            <person name="Heiman D."/>
            <person name="Hepburn T."/>
            <person name="Howarth C."/>
            <person name="Jen D."/>
            <person name="Larson L."/>
            <person name="Lewis B."/>
            <person name="Mehta T."/>
            <person name="Park D."/>
            <person name="Pearson M."/>
            <person name="Roberts A."/>
            <person name="Saif S."/>
            <person name="Shenoy N."/>
            <person name="Sisk P."/>
            <person name="Stolte C."/>
            <person name="Sykes S."/>
            <person name="Thomson T."/>
            <person name="Walk T."/>
            <person name="White J."/>
            <person name="Yandava C."/>
            <person name="Burger G."/>
            <person name="Gray M.W."/>
            <person name="Holland P.W.H."/>
            <person name="King N."/>
            <person name="Lang F.B.F."/>
            <person name="Roger A.J."/>
            <person name="Ruiz-Trillo I."/>
            <person name="Lander E."/>
            <person name="Nusbaum C."/>
        </authorList>
    </citation>
    <scope>NUCLEOTIDE SEQUENCE [LARGE SCALE GENOMIC DNA]</scope>
    <source>
        <strain evidence="5 6">DAOM BR117</strain>
    </source>
</reference>
<dbReference type="PROSITE" id="PS51015">
    <property type="entry name" value="YDG"/>
    <property type="match status" value="1"/>
</dbReference>
<dbReference type="STRING" id="645134.A0A0L0H9L2"/>
<dbReference type="PANTHER" id="PTHR14140">
    <property type="entry name" value="E3 UBIQUITIN-PROTEIN LIGASE UHRF-RELATED"/>
    <property type="match status" value="1"/>
</dbReference>
<dbReference type="VEuPathDB" id="FungiDB:SPPG_07168"/>
<evidence type="ECO:0000259" key="4">
    <source>
        <dbReference type="PROSITE" id="PS51015"/>
    </source>
</evidence>
<dbReference type="InterPro" id="IPR003105">
    <property type="entry name" value="SRA_YDG"/>
</dbReference>
<protein>
    <recommendedName>
        <fullName evidence="4">YDG domain-containing protein</fullName>
    </recommendedName>
</protein>
<evidence type="ECO:0000313" key="5">
    <source>
        <dbReference type="EMBL" id="KNC97706.1"/>
    </source>
</evidence>
<dbReference type="InterPro" id="IPR036987">
    <property type="entry name" value="SRA-YDG_sf"/>
</dbReference>